<dbReference type="EMBL" id="JAHLJV010000177">
    <property type="protein sequence ID" value="KAK1565924.1"/>
    <property type="molecule type" value="Genomic_DNA"/>
</dbReference>
<comment type="caution">
    <text evidence="2">The sequence shown here is derived from an EMBL/GenBank/DDBJ whole genome shotgun (WGS) entry which is preliminary data.</text>
</comment>
<organism evidence="2 3">
    <name type="scientific">Colletotrichum navitas</name>
    <dbReference type="NCBI Taxonomy" id="681940"/>
    <lineage>
        <taxon>Eukaryota</taxon>
        <taxon>Fungi</taxon>
        <taxon>Dikarya</taxon>
        <taxon>Ascomycota</taxon>
        <taxon>Pezizomycotina</taxon>
        <taxon>Sordariomycetes</taxon>
        <taxon>Hypocreomycetidae</taxon>
        <taxon>Glomerellales</taxon>
        <taxon>Glomerellaceae</taxon>
        <taxon>Colletotrichum</taxon>
        <taxon>Colletotrichum graminicola species complex</taxon>
    </lineage>
</organism>
<proteinExistence type="predicted"/>
<feature type="signal peptide" evidence="1">
    <location>
        <begin position="1"/>
        <end position="16"/>
    </location>
</feature>
<gene>
    <name evidence="2" type="ORF">LY79DRAFT_573089</name>
</gene>
<reference evidence="2" key="1">
    <citation type="submission" date="2021-06" db="EMBL/GenBank/DDBJ databases">
        <title>Comparative genomics, transcriptomics and evolutionary studies reveal genomic signatures of adaptation to plant cell wall in hemibiotrophic fungi.</title>
        <authorList>
            <consortium name="DOE Joint Genome Institute"/>
            <person name="Baroncelli R."/>
            <person name="Diaz J.F."/>
            <person name="Benocci T."/>
            <person name="Peng M."/>
            <person name="Battaglia E."/>
            <person name="Haridas S."/>
            <person name="Andreopoulos W."/>
            <person name="Labutti K."/>
            <person name="Pangilinan J."/>
            <person name="Floch G.L."/>
            <person name="Makela M.R."/>
            <person name="Henrissat B."/>
            <person name="Grigoriev I.V."/>
            <person name="Crouch J.A."/>
            <person name="De Vries R.P."/>
            <person name="Sukno S.A."/>
            <person name="Thon M.R."/>
        </authorList>
    </citation>
    <scope>NUCLEOTIDE SEQUENCE</scope>
    <source>
        <strain evidence="2">CBS 125086</strain>
    </source>
</reference>
<evidence type="ECO:0000256" key="1">
    <source>
        <dbReference type="SAM" id="SignalP"/>
    </source>
</evidence>
<keyword evidence="3" id="KW-1185">Reference proteome</keyword>
<protein>
    <recommendedName>
        <fullName evidence="4">Secreted protein</fullName>
    </recommendedName>
</protein>
<accession>A0AAD8UXJ5</accession>
<feature type="chain" id="PRO_5042123095" description="Secreted protein" evidence="1">
    <location>
        <begin position="17"/>
        <end position="103"/>
    </location>
</feature>
<dbReference type="AlphaFoldDB" id="A0AAD8UXJ5"/>
<keyword evidence="1" id="KW-0732">Signal</keyword>
<dbReference type="Proteomes" id="UP001230504">
    <property type="component" value="Unassembled WGS sequence"/>
</dbReference>
<sequence length="103" mass="11292">MLASTLLLLDIAPAAADKSSTSHPAGLGSSQAPPECLTLSFCRLLARLIPMKCEYTLFLALAWTTLVVNRSSSQVRGQPRCLPYLAYEQKHLNGRVMTSDRRT</sequence>
<evidence type="ECO:0000313" key="2">
    <source>
        <dbReference type="EMBL" id="KAK1565924.1"/>
    </source>
</evidence>
<name>A0AAD8UXJ5_9PEZI</name>
<evidence type="ECO:0000313" key="3">
    <source>
        <dbReference type="Proteomes" id="UP001230504"/>
    </source>
</evidence>
<evidence type="ECO:0008006" key="4">
    <source>
        <dbReference type="Google" id="ProtNLM"/>
    </source>
</evidence>
<dbReference type="GeneID" id="85443674"/>
<dbReference type="RefSeq" id="XP_060407174.1">
    <property type="nucleotide sequence ID" value="XM_060559434.1"/>
</dbReference>